<dbReference type="GO" id="GO:0032020">
    <property type="term" value="P:ISG15-protein conjugation"/>
    <property type="evidence" value="ECO:0007669"/>
    <property type="project" value="TreeGrafter"/>
</dbReference>
<dbReference type="SMART" id="SM00119">
    <property type="entry name" value="HECTc"/>
    <property type="match status" value="1"/>
</dbReference>
<organism evidence="9 10">
    <name type="scientific">Bos mutus</name>
    <name type="common">wild yak</name>
    <dbReference type="NCBI Taxonomy" id="72004"/>
    <lineage>
        <taxon>Eukaryota</taxon>
        <taxon>Metazoa</taxon>
        <taxon>Chordata</taxon>
        <taxon>Craniata</taxon>
        <taxon>Vertebrata</taxon>
        <taxon>Euteleostomi</taxon>
        <taxon>Mammalia</taxon>
        <taxon>Eutheria</taxon>
        <taxon>Laurasiatheria</taxon>
        <taxon>Artiodactyla</taxon>
        <taxon>Ruminantia</taxon>
        <taxon>Pecora</taxon>
        <taxon>Bovidae</taxon>
        <taxon>Bovinae</taxon>
        <taxon>Bos</taxon>
    </lineage>
</organism>
<dbReference type="GO" id="GO:0006511">
    <property type="term" value="P:ubiquitin-dependent protein catabolic process"/>
    <property type="evidence" value="ECO:0007669"/>
    <property type="project" value="TreeGrafter"/>
</dbReference>
<dbReference type="Gene3D" id="2.130.10.30">
    <property type="entry name" value="Regulator of chromosome condensation 1/beta-lactamase-inhibitor protein II"/>
    <property type="match status" value="3"/>
</dbReference>
<feature type="repeat" description="RCC1" evidence="7">
    <location>
        <begin position="200"/>
        <end position="254"/>
    </location>
</feature>
<feature type="active site" description="Glycyl thioester intermediate" evidence="6">
    <location>
        <position position="904"/>
    </location>
</feature>
<dbReference type="FunFam" id="2.130.10.30:FF:000025">
    <property type="entry name" value="HECT and RLD domain containing E3 ubiquitin protein ligase 5"/>
    <property type="match status" value="1"/>
</dbReference>
<dbReference type="InterPro" id="IPR051709">
    <property type="entry name" value="Ub-ligase/GTPase-reg"/>
</dbReference>
<dbReference type="FunFam" id="3.30.2410.10:FF:000003">
    <property type="entry name" value="probable E3 ubiquitin-protein ligase HERC4 isoform X1"/>
    <property type="match status" value="1"/>
</dbReference>
<dbReference type="SUPFAM" id="SSF50985">
    <property type="entry name" value="RCC1/BLIP-II"/>
    <property type="match status" value="2"/>
</dbReference>
<dbReference type="Pfam" id="PF25390">
    <property type="entry name" value="WD40_RLD"/>
    <property type="match status" value="2"/>
</dbReference>
<keyword evidence="5 6" id="KW-0833">Ubl conjugation pathway</keyword>
<keyword evidence="4" id="KW-0677">Repeat</keyword>
<dbReference type="GO" id="GO:0005829">
    <property type="term" value="C:cytosol"/>
    <property type="evidence" value="ECO:0007669"/>
    <property type="project" value="UniProtKB-SubCell"/>
</dbReference>
<dbReference type="FunFam" id="3.30.2160.10:FF:000004">
    <property type="entry name" value="probable E3 ubiquitin-protein ligase HERC4 isoform X1"/>
    <property type="match status" value="1"/>
</dbReference>
<feature type="domain" description="HECT" evidence="8">
    <location>
        <begin position="871"/>
        <end position="936"/>
    </location>
</feature>
<feature type="repeat" description="RCC1" evidence="7">
    <location>
        <begin position="1210"/>
        <end position="1271"/>
    </location>
</feature>
<dbReference type="EMBL" id="VBQZ03000008">
    <property type="protein sequence ID" value="MXQ81666.1"/>
    <property type="molecule type" value="Genomic_DNA"/>
</dbReference>
<gene>
    <name evidence="9" type="ORF">E5288_WYG012000</name>
</gene>
<evidence type="ECO:0000256" key="2">
    <source>
        <dbReference type="ARBA" id="ARBA00022490"/>
    </source>
</evidence>
<comment type="caution">
    <text evidence="6">Lacks conserved residue(s) required for the propagation of feature annotation.</text>
</comment>
<feature type="domain" description="HECT" evidence="8">
    <location>
        <begin position="690"/>
        <end position="812"/>
    </location>
</feature>
<dbReference type="PANTHER" id="PTHR45622">
    <property type="entry name" value="UBIQUITIN-PROTEIN LIGASE E3A-RELATED"/>
    <property type="match status" value="1"/>
</dbReference>
<evidence type="ECO:0000256" key="5">
    <source>
        <dbReference type="ARBA" id="ARBA00022786"/>
    </source>
</evidence>
<dbReference type="CDD" id="cd00078">
    <property type="entry name" value="HECTc"/>
    <property type="match status" value="1"/>
</dbReference>
<feature type="repeat" description="RCC1" evidence="7">
    <location>
        <begin position="147"/>
        <end position="199"/>
    </location>
</feature>
<keyword evidence="3" id="KW-0808">Transferase</keyword>
<dbReference type="InterPro" id="IPR000569">
    <property type="entry name" value="HECT_dom"/>
</dbReference>
<dbReference type="Proteomes" id="UP000322234">
    <property type="component" value="Unassembled WGS sequence"/>
</dbReference>
<dbReference type="FunFam" id="2.130.10.30:FF:000049">
    <property type="entry name" value="HECT and RLD domain containing E3 ubiquitin protein ligase family member 6"/>
    <property type="match status" value="1"/>
</dbReference>
<proteinExistence type="predicted"/>
<comment type="caution">
    <text evidence="9">The sequence shown here is derived from an EMBL/GenBank/DDBJ whole genome shotgun (WGS) entry which is preliminary data.</text>
</comment>
<dbReference type="PANTHER" id="PTHR45622:SF7">
    <property type="entry name" value="E3 ISG15--PROTEIN LIGASE HERC5"/>
    <property type="match status" value="1"/>
</dbReference>
<dbReference type="PROSITE" id="PS50012">
    <property type="entry name" value="RCC1_3"/>
    <property type="match status" value="9"/>
</dbReference>
<evidence type="ECO:0000313" key="9">
    <source>
        <dbReference type="EMBL" id="MXQ81666.1"/>
    </source>
</evidence>
<evidence type="ECO:0000256" key="4">
    <source>
        <dbReference type="ARBA" id="ARBA00022737"/>
    </source>
</evidence>
<dbReference type="InterPro" id="IPR035983">
    <property type="entry name" value="Hect_E3_ubiquitin_ligase"/>
</dbReference>
<evidence type="ECO:0000256" key="7">
    <source>
        <dbReference type="PROSITE-ProRule" id="PRU00235"/>
    </source>
</evidence>
<dbReference type="InterPro" id="IPR000408">
    <property type="entry name" value="Reg_chr_condens"/>
</dbReference>
<dbReference type="SUPFAM" id="SSF56204">
    <property type="entry name" value="Hect, E3 ligase catalytic domain"/>
    <property type="match status" value="2"/>
</dbReference>
<dbReference type="Gene3D" id="3.30.2410.10">
    <property type="entry name" value="Hect, E3 ligase catalytic domain"/>
    <property type="match status" value="2"/>
</dbReference>
<feature type="repeat" description="RCC1" evidence="7">
    <location>
        <begin position="42"/>
        <end position="93"/>
    </location>
</feature>
<feature type="active site" description="Glycyl thioester intermediate" evidence="6">
    <location>
        <position position="1889"/>
    </location>
</feature>
<evidence type="ECO:0000256" key="1">
    <source>
        <dbReference type="ARBA" id="ARBA00004514"/>
    </source>
</evidence>
<evidence type="ECO:0000256" key="6">
    <source>
        <dbReference type="PROSITE-ProRule" id="PRU00104"/>
    </source>
</evidence>
<dbReference type="GO" id="GO:0061630">
    <property type="term" value="F:ubiquitin protein ligase activity"/>
    <property type="evidence" value="ECO:0007669"/>
    <property type="project" value="TreeGrafter"/>
</dbReference>
<reference evidence="9" key="1">
    <citation type="submission" date="2019-10" db="EMBL/GenBank/DDBJ databases">
        <title>The sequence and de novo assembly of the wild yak genome.</title>
        <authorList>
            <person name="Liu Y."/>
        </authorList>
    </citation>
    <scope>NUCLEOTIDE SEQUENCE [LARGE SCALE GENOMIC DNA]</scope>
    <source>
        <strain evidence="9">WY2019</strain>
    </source>
</reference>
<dbReference type="PROSITE" id="PS50237">
    <property type="entry name" value="HECT"/>
    <property type="match status" value="3"/>
</dbReference>
<dbReference type="PROSITE" id="PS00626">
    <property type="entry name" value="RCC1_2"/>
    <property type="match status" value="7"/>
</dbReference>
<dbReference type="Pfam" id="PF00632">
    <property type="entry name" value="HECT"/>
    <property type="match status" value="3"/>
</dbReference>
<evidence type="ECO:0000313" key="10">
    <source>
        <dbReference type="Proteomes" id="UP000322234"/>
    </source>
</evidence>
<dbReference type="Gene3D" id="3.90.1750.10">
    <property type="entry name" value="Hect, E3 ligase catalytic domains"/>
    <property type="match status" value="2"/>
</dbReference>
<feature type="domain" description="HECT" evidence="8">
    <location>
        <begin position="1597"/>
        <end position="1919"/>
    </location>
</feature>
<name>A0A6B0QZF8_9CETA</name>
<keyword evidence="10" id="KW-1185">Reference proteome</keyword>
<keyword evidence="2" id="KW-0963">Cytoplasm</keyword>
<feature type="repeat" description="RCC1" evidence="7">
    <location>
        <begin position="1157"/>
        <end position="1208"/>
    </location>
</feature>
<dbReference type="PRINTS" id="PR00633">
    <property type="entry name" value="RCCNDNSATION"/>
</dbReference>
<feature type="repeat" description="RCC1" evidence="7">
    <location>
        <begin position="1105"/>
        <end position="1156"/>
    </location>
</feature>
<dbReference type="GO" id="GO:0016567">
    <property type="term" value="P:protein ubiquitination"/>
    <property type="evidence" value="ECO:0007669"/>
    <property type="project" value="TreeGrafter"/>
</dbReference>
<dbReference type="Gene3D" id="3.30.2160.10">
    <property type="entry name" value="Hect, E3 ligase catalytic domain"/>
    <property type="match status" value="1"/>
</dbReference>
<comment type="subcellular location">
    <subcellularLocation>
        <location evidence="1">Cytoplasm</location>
        <location evidence="1">Cytosol</location>
    </subcellularLocation>
</comment>
<accession>A0A6B0QZF8</accession>
<dbReference type="InterPro" id="IPR058923">
    <property type="entry name" value="RCC1-like_dom"/>
</dbReference>
<sequence>MYFCWRAGGPRPLRERQVCAGGNTLLQAASGEHHSLLLLSDGTVQSCGDNSRGQLGRKGTPRGEQPERIPALETLHVALVSCGKEHSLAVCHKGRVFAWGAASEGQLGIGEFKETTFIPKKIKTLAGIKIIQVACGHYHSVALSEDGQVFSWGTNSHGQLGLGKEFPSQASPQRVRSLEGIPLAQVAAGGHHSFALSLSGTSFGWGSNNAGQLALSGNNAPVQRYKPVSIGALKTLGVVSISCGYKHTAVLTQDGKVFTFGDNSYGQLGHDPTAEKRGPQLVERIEGLVSQIDCGSDHTLAYIYTTGQVVSFGRGPGCASRSPHPGALAESSDISCLVSAKDLADVQVKHIFAGTYANFVTTSQDTSSTSVPRKTLPEISRINQSLTEKWMAVAKRSIEDEVAKSEIRVIFSSPACLTASFLKKREPGEMISIDVDLEMARDTFKKLTEKEWISSMITACLKDNLLGALPCRSSHQEALSVFLLLPECPVMLDSRNYITLVVPFAEAIRKMTNQSSEVLKRCWTSLQESSLNSLVQMLKTAIISQMVCWTETVQSNHNVKTLLEVMKDVYKVNKTNCRLSEDMFHINEVSFLLNFYEDRIRVINREKNLIPAENFSPIIFSDFPFVFNLMSKIKLLQADSQIRMLKSEVNNYMDFRGIILQRRDESPLFTLSVRRSHLVEDALCQLSQAEDTDLQKILVVEFIKEIRSGGEGVKSEFFHCIFESMTKEEYGMFMYPEEDSYMWFPVKPKFEKKMYFLFGMLCGLSLYNFNVVYLPFPLALFKKLLDQEPSLEDLKELSPSFGKCLQEVLNDDANDIEEEFGLRFSAVYEEFQRGFYKLFDKEILKHFKPEELMRAIIGNTDYDWEEFEKVGNDRLHVKGIQKPGIRFRCPETCSESDFPKSLTCHNILELPEYSTMKKVKEALQRAINSNKGFISATVTGALSKRPEATRQMCCTRRRLAVLERGGAGVEVHQLPAGSDGARKPKCIKLGKKMKIHSMDQGEEHMLVLSSDGKPFEYKYSIEHARFQCILQEKNIIQITCGDYHSLALSKGGELFAWGQNLDGQLGVGRIFASTSTPEIVENLSGVPLVQISAGEAHSMALSMSGNVYSWGRNDCGQLGLGHTYNKDSPSCIETLDDQKVEFLACGGCHTALLTKSGLVFTFGDGKYGQLGHNSTQNELRPRLVTGLVGNRVTQIACGRQHTLAYVSDTGKVFSFGSGKEGQLGNGGTRNQLIPRPMKLLSSEELKSESSTSVKELIIVAGGNQSILIWMEKENSYVNLRRKIPTLNEGTVKRWIADVGTKRWQNTKREIREIFSSPACLTGSFLRERIDGEMISIHLDLNTARNTFKELTQKDWITNTITSCLKDNLLKNLPFNSPHQEALEVFFLLPECPVMHDSNNWESLVVPFAEAVCKMNDQMSGVLEEYWASLKESIFINLVQMFKRAVIAQLHYWTESSENNSHIKALLEVLKKLYRVNQTKCQVPENIFEINELTQWLDFYVDAYKRSSWKVDSDISVDVEYPVIFSHFPFIFNILSKIKLLYADSLLKIQEKKFRACMRLAGIVDQERSALSSLPTFNLIVRRSHLIEDVFSQLNQFENEDLRRELMVSFSGEIGYNFGGVRAEFFYCLFQEMTRPEYGMFTYPEEASYMWFPVRPKFEKKSYFFFGLLCGLSLFNCNVADIPFPLALFKKLLDQTPSLEDLKELSPVLGESLQTLLDDDGDDLEEVFHIHFNVHWDKNDVDLIPDGSHVIVDQTNKRDYVSKYVNYIFNISVKAVYEEFQRGFYKVCDKEIIEFFHPEQLKDVIIGNTDYDWETFEKNAHYEHGYDSSHPTIVMFWKALHKLTLEEKKKFLVFLTGTDRIQVKGLKNMKITFHCPENLNEKDPIRAQTCFSVLYLPKYSTMERVEEALQAAINNKRGFG</sequence>
<evidence type="ECO:0000259" key="8">
    <source>
        <dbReference type="PROSITE" id="PS50237"/>
    </source>
</evidence>
<dbReference type="GO" id="GO:0042296">
    <property type="term" value="F:ISG15 transferase activity"/>
    <property type="evidence" value="ECO:0007669"/>
    <property type="project" value="TreeGrafter"/>
</dbReference>
<dbReference type="InterPro" id="IPR009091">
    <property type="entry name" value="RCC1/BLIP-II"/>
</dbReference>
<evidence type="ECO:0000256" key="3">
    <source>
        <dbReference type="ARBA" id="ARBA00022679"/>
    </source>
</evidence>
<feature type="repeat" description="RCC1" evidence="7">
    <location>
        <begin position="1052"/>
        <end position="1104"/>
    </location>
</feature>
<feature type="repeat" description="RCC1" evidence="7">
    <location>
        <begin position="255"/>
        <end position="305"/>
    </location>
</feature>
<feature type="repeat" description="RCC1" evidence="7">
    <location>
        <begin position="94"/>
        <end position="146"/>
    </location>
</feature>
<protein>
    <recommendedName>
        <fullName evidence="8">HECT domain-containing protein</fullName>
    </recommendedName>
</protein>